<dbReference type="EMBL" id="FCNX02000002">
    <property type="protein sequence ID" value="SAK52259.1"/>
    <property type="molecule type" value="Genomic_DNA"/>
</dbReference>
<dbReference type="SUPFAM" id="SSF52343">
    <property type="entry name" value="Ferredoxin reductase-like, C-terminal NADP-linked domain"/>
    <property type="match status" value="1"/>
</dbReference>
<keyword evidence="2" id="KW-0411">Iron-sulfur</keyword>
<dbReference type="OrthoDB" id="9806195at2"/>
<dbReference type="InterPro" id="IPR008333">
    <property type="entry name" value="Cbr1-like_FAD-bd_dom"/>
</dbReference>
<evidence type="ECO:0000256" key="2">
    <source>
        <dbReference type="ARBA" id="ARBA00022714"/>
    </source>
</evidence>
<dbReference type="PRINTS" id="PR00371">
    <property type="entry name" value="FPNCR"/>
</dbReference>
<evidence type="ECO:0000259" key="4">
    <source>
        <dbReference type="PROSITE" id="PS51085"/>
    </source>
</evidence>
<dbReference type="STRING" id="1777138.AWB77_01386"/>
<reference evidence="6" key="1">
    <citation type="submission" date="2016-01" db="EMBL/GenBank/DDBJ databases">
        <authorList>
            <person name="Peeters C."/>
        </authorList>
    </citation>
    <scope>NUCLEOTIDE SEQUENCE</scope>
    <source>
        <strain evidence="6">LMG 29320</strain>
    </source>
</reference>
<dbReference type="Gene3D" id="2.40.30.10">
    <property type="entry name" value="Translation factors"/>
    <property type="match status" value="1"/>
</dbReference>
<evidence type="ECO:0000256" key="1">
    <source>
        <dbReference type="ARBA" id="ARBA00001974"/>
    </source>
</evidence>
<dbReference type="Proteomes" id="UP000054903">
    <property type="component" value="Unassembled WGS sequence"/>
</dbReference>
<dbReference type="InterPro" id="IPR001709">
    <property type="entry name" value="Flavoprot_Pyr_Nucl_cyt_Rdtase"/>
</dbReference>
<dbReference type="PANTHER" id="PTHR47354">
    <property type="entry name" value="NADH OXIDOREDUCTASE HCR"/>
    <property type="match status" value="1"/>
</dbReference>
<keyword evidence="2" id="KW-0408">Iron</keyword>
<feature type="domain" description="2Fe-2S ferredoxin-type" evidence="4">
    <location>
        <begin position="3"/>
        <end position="78"/>
    </location>
</feature>
<dbReference type="InterPro" id="IPR001041">
    <property type="entry name" value="2Fe-2S_ferredoxin-type"/>
</dbReference>
<dbReference type="InterPro" id="IPR036010">
    <property type="entry name" value="2Fe-2S_ferredoxin-like_sf"/>
</dbReference>
<dbReference type="CDD" id="cd06189">
    <property type="entry name" value="flavin_oxioreductase"/>
    <property type="match status" value="1"/>
</dbReference>
<keyword evidence="7" id="KW-1185">Reference proteome</keyword>
<dbReference type="SUPFAM" id="SSF63380">
    <property type="entry name" value="Riboflavin synthase domain-like"/>
    <property type="match status" value="1"/>
</dbReference>
<dbReference type="Gene3D" id="3.40.50.80">
    <property type="entry name" value="Nucleotide-binding domain of ferredoxin-NADP reductase (FNR) module"/>
    <property type="match status" value="1"/>
</dbReference>
<organism evidence="6 7">
    <name type="scientific">Caballeronia fortuita</name>
    <dbReference type="NCBI Taxonomy" id="1777138"/>
    <lineage>
        <taxon>Bacteria</taxon>
        <taxon>Pseudomonadati</taxon>
        <taxon>Pseudomonadota</taxon>
        <taxon>Betaproteobacteria</taxon>
        <taxon>Burkholderiales</taxon>
        <taxon>Burkholderiaceae</taxon>
        <taxon>Caballeronia</taxon>
    </lineage>
</organism>
<evidence type="ECO:0000259" key="5">
    <source>
        <dbReference type="PROSITE" id="PS51384"/>
    </source>
</evidence>
<comment type="caution">
    <text evidence="6">The sequence shown here is derived from an EMBL/GenBank/DDBJ whole genome shotgun (WGS) entry which is preliminary data.</text>
</comment>
<dbReference type="PROSITE" id="PS51384">
    <property type="entry name" value="FAD_FR"/>
    <property type="match status" value="1"/>
</dbReference>
<dbReference type="PANTHER" id="PTHR47354:SF5">
    <property type="entry name" value="PROTEIN RFBI"/>
    <property type="match status" value="1"/>
</dbReference>
<dbReference type="RefSeq" id="WP_061133614.1">
    <property type="nucleotide sequence ID" value="NZ_FCNX02000002.1"/>
</dbReference>
<dbReference type="Pfam" id="PF00111">
    <property type="entry name" value="Fer2"/>
    <property type="match status" value="1"/>
</dbReference>
<dbReference type="Gene3D" id="3.10.20.30">
    <property type="match status" value="1"/>
</dbReference>
<keyword evidence="2" id="KW-0001">2Fe-2S</keyword>
<keyword evidence="2" id="KW-0479">Metal-binding</keyword>
<gene>
    <name evidence="6" type="ORF">AWB77_01386</name>
</gene>
<dbReference type="InterPro" id="IPR012675">
    <property type="entry name" value="Beta-grasp_dom_sf"/>
</dbReference>
<feature type="domain" description="FAD-binding FR-type" evidence="5">
    <location>
        <begin position="85"/>
        <end position="185"/>
    </location>
</feature>
<accession>A0A158A3H7</accession>
<dbReference type="GO" id="GO:0051537">
    <property type="term" value="F:2 iron, 2 sulfur cluster binding"/>
    <property type="evidence" value="ECO:0007669"/>
    <property type="project" value="UniProtKB-KW"/>
</dbReference>
<dbReference type="CDD" id="cd00207">
    <property type="entry name" value="fer2"/>
    <property type="match status" value="1"/>
</dbReference>
<sequence>MSYQISVASSDIRFDCNDGESVLDAAERAGFALPYSCRKGVCSECQGGVVNARGETEKALLCCVRPASDMTIVPRKIEKRERIVRKKLDASVFRIAQAAPDVTLLQLRLPIGVRTKFRAGQYLRIHLDDDTVRNYSMANAPHQSDSVHLHVRHVPGGRFSDGVLKELATGRKLRIELPYGEFFFRDESSKPVILVATGTGFAPVKSIVEDAIKRKLARPMKLYWGARRKEDLYLADLAQKWHDEGHVEFIPVLSDPGDDWTGRTGLVHRAVLADHASLDEQQVYACGNPAMTRAARDEFTQAGLPEDEFFCDAFVQTDTQQVAA</sequence>
<protein>
    <submittedName>
        <fullName evidence="6">CDP-6-deoxy-delta-3,4-glucoseen reductase</fullName>
    </submittedName>
</protein>
<comment type="cofactor">
    <cofactor evidence="1">
        <name>FAD</name>
        <dbReference type="ChEBI" id="CHEBI:57692"/>
    </cofactor>
</comment>
<dbReference type="InterPro" id="IPR017938">
    <property type="entry name" value="Riboflavin_synthase-like_b-brl"/>
</dbReference>
<dbReference type="InterPro" id="IPR050415">
    <property type="entry name" value="MRET"/>
</dbReference>
<dbReference type="SUPFAM" id="SSF54292">
    <property type="entry name" value="2Fe-2S ferredoxin-like"/>
    <property type="match status" value="1"/>
</dbReference>
<dbReference type="PROSITE" id="PS51085">
    <property type="entry name" value="2FE2S_FER_2"/>
    <property type="match status" value="1"/>
</dbReference>
<name>A0A158A3H7_9BURK</name>
<dbReference type="Pfam" id="PF00970">
    <property type="entry name" value="FAD_binding_6"/>
    <property type="match status" value="1"/>
</dbReference>
<dbReference type="InterPro" id="IPR017927">
    <property type="entry name" value="FAD-bd_FR_type"/>
</dbReference>
<dbReference type="PRINTS" id="PR00410">
    <property type="entry name" value="PHEHYDRXLASE"/>
</dbReference>
<dbReference type="InterPro" id="IPR001433">
    <property type="entry name" value="OxRdtase_FAD/NAD-bd"/>
</dbReference>
<dbReference type="Pfam" id="PF00175">
    <property type="entry name" value="NAD_binding_1"/>
    <property type="match status" value="1"/>
</dbReference>
<evidence type="ECO:0000256" key="3">
    <source>
        <dbReference type="ARBA" id="ARBA00034078"/>
    </source>
</evidence>
<dbReference type="AlphaFoldDB" id="A0A158A3H7"/>
<comment type="cofactor">
    <cofactor evidence="3">
        <name>[2Fe-2S] cluster</name>
        <dbReference type="ChEBI" id="CHEBI:190135"/>
    </cofactor>
</comment>
<proteinExistence type="predicted"/>
<evidence type="ECO:0000313" key="6">
    <source>
        <dbReference type="EMBL" id="SAK52259.1"/>
    </source>
</evidence>
<dbReference type="GO" id="GO:0016491">
    <property type="term" value="F:oxidoreductase activity"/>
    <property type="evidence" value="ECO:0007669"/>
    <property type="project" value="InterPro"/>
</dbReference>
<dbReference type="InterPro" id="IPR039261">
    <property type="entry name" value="FNR_nucleotide-bd"/>
</dbReference>
<evidence type="ECO:0000313" key="7">
    <source>
        <dbReference type="Proteomes" id="UP000054903"/>
    </source>
</evidence>